<dbReference type="Pfam" id="PF00593">
    <property type="entry name" value="TonB_dep_Rec_b-barrel"/>
    <property type="match status" value="1"/>
</dbReference>
<name>A0A6M8HU09_9PROT</name>
<evidence type="ECO:0000256" key="1">
    <source>
        <dbReference type="ARBA" id="ARBA00004571"/>
    </source>
</evidence>
<evidence type="ECO:0000256" key="11">
    <source>
        <dbReference type="ARBA" id="ARBA00023237"/>
    </source>
</evidence>
<keyword evidence="6 14" id="KW-0732">Signal</keyword>
<evidence type="ECO:0000313" key="18">
    <source>
        <dbReference type="Proteomes" id="UP000500767"/>
    </source>
</evidence>
<dbReference type="InterPro" id="IPR012910">
    <property type="entry name" value="Plug_dom"/>
</dbReference>
<keyword evidence="3 12" id="KW-1134">Transmembrane beta strand</keyword>
<dbReference type="AlphaFoldDB" id="A0A6M8HU09"/>
<dbReference type="InterPro" id="IPR000531">
    <property type="entry name" value="Beta-barrel_TonB"/>
</dbReference>
<proteinExistence type="inferred from homology"/>
<evidence type="ECO:0000256" key="12">
    <source>
        <dbReference type="PROSITE-ProRule" id="PRU01360"/>
    </source>
</evidence>
<keyword evidence="4" id="KW-0410">Iron transport</keyword>
<keyword evidence="2 12" id="KW-0813">Transport</keyword>
<evidence type="ECO:0000256" key="4">
    <source>
        <dbReference type="ARBA" id="ARBA00022496"/>
    </source>
</evidence>
<evidence type="ECO:0000256" key="3">
    <source>
        <dbReference type="ARBA" id="ARBA00022452"/>
    </source>
</evidence>
<evidence type="ECO:0000259" key="15">
    <source>
        <dbReference type="Pfam" id="PF00593"/>
    </source>
</evidence>
<evidence type="ECO:0000256" key="2">
    <source>
        <dbReference type="ARBA" id="ARBA00022448"/>
    </source>
</evidence>
<evidence type="ECO:0000256" key="14">
    <source>
        <dbReference type="SAM" id="SignalP"/>
    </source>
</evidence>
<protein>
    <submittedName>
        <fullName evidence="17">TonB-dependent receptor</fullName>
    </submittedName>
</protein>
<reference evidence="17 18" key="1">
    <citation type="journal article" date="2014" name="World J. Microbiol. Biotechnol.">
        <title>Biodiversity and physiological characteristics of Antarctic and Arctic lichens-associated bacteria.</title>
        <authorList>
            <person name="Lee Y.M."/>
            <person name="Kim E.H."/>
            <person name="Lee H.K."/>
            <person name="Hong S.G."/>
        </authorList>
    </citation>
    <scope>NUCLEOTIDE SEQUENCE [LARGE SCALE GENOMIC DNA]</scope>
    <source>
        <strain evidence="17 18">PAMC 26569</strain>
    </source>
</reference>
<dbReference type="PROSITE" id="PS52016">
    <property type="entry name" value="TONB_DEPENDENT_REC_3"/>
    <property type="match status" value="1"/>
</dbReference>
<dbReference type="Gene3D" id="2.40.170.20">
    <property type="entry name" value="TonB-dependent receptor, beta-barrel domain"/>
    <property type="match status" value="1"/>
</dbReference>
<evidence type="ECO:0000259" key="16">
    <source>
        <dbReference type="Pfam" id="PF07715"/>
    </source>
</evidence>
<dbReference type="KEGG" id="lck:HN018_19890"/>
<comment type="similarity">
    <text evidence="12 13">Belongs to the TonB-dependent receptor family.</text>
</comment>
<dbReference type="PANTHER" id="PTHR32552:SF89">
    <property type="entry name" value="CATECHOLATE SIDEROPHORE RECEPTOR FIU"/>
    <property type="match status" value="1"/>
</dbReference>
<dbReference type="SUPFAM" id="SSF56935">
    <property type="entry name" value="Porins"/>
    <property type="match status" value="1"/>
</dbReference>
<gene>
    <name evidence="17" type="ORF">HN018_19890</name>
</gene>
<evidence type="ECO:0000256" key="9">
    <source>
        <dbReference type="ARBA" id="ARBA00023077"/>
    </source>
</evidence>
<keyword evidence="7" id="KW-0408">Iron</keyword>
<sequence length="777" mass="84962">MFPALRRCLRVHLLGSSAMLAGLGGGVAHAQTASVASPTPASTTARTLTTTAPETVSVYGQGSTRQLTSVSAKTIQAAAPGTNPLKVLAQLPGVNFQSADPFGAYEWSARLYIRGFAQTQLGFTLDDIPLGDQAFNNYNGLSVTRAITSDNVARANVSQGSGGLAIASTSNLGGAVQFYSADPTDKYGGTLEQTFGSNDTYRTFIRLQSGILNPTGTKFYVSYAHTDLDKWKGAGYNESDQVNLKLVQPIGGVSSLKLFFDWSALKQFDYQDESLDYLQTLGGRVDNYYPDYTAAYHAAQGIYTHGETRSHDPLDVSYYAGTAKRQDFLSGLTFDTLLTNSLDWKSTIYGHGDNGYSTWTTPYTPSPNGAPLSIRTMQPAITRYGLLSALSWDIGRHTIESGIWYEYDQFTESRYFSEAPLLGQGTLGDPNDHTPDHPFAVPWAEVWNTNTVQYHLQDTWRVLPSLTLNAGFRSLVIHTGNEATAQDPAYNGGAQIGTGALTASNGFLPQFSANWRFARHQEFFADVSHNMRGYPEDGYSTNSSNTPWSANETAFKQIQSSIKPETDWVYEGGYRLTTKPFIGLLSLYHVDFSNRLQTISFGPVINPTTAVQNVGGVTTNGVELSGTFYPVRHLSIYNSISYNRSTFDNDIATSSGVDNLRGKSIPNYPTLMYKGSIAYQIGRLDAHIDGNYYSHRYLSYLNDTSVPGYFIASLGARYVLGEHGPLSRITLQLNAYNLFNTRYVATTGENGDPISGDYQSFLMGAPRQFFGSVGVTF</sequence>
<dbReference type="EMBL" id="CP053708">
    <property type="protein sequence ID" value="QKE91993.1"/>
    <property type="molecule type" value="Genomic_DNA"/>
</dbReference>
<keyword evidence="10 12" id="KW-0472">Membrane</keyword>
<keyword evidence="9 13" id="KW-0798">TonB box</keyword>
<keyword evidence="5 12" id="KW-0812">Transmembrane</keyword>
<evidence type="ECO:0000256" key="6">
    <source>
        <dbReference type="ARBA" id="ARBA00022729"/>
    </source>
</evidence>
<evidence type="ECO:0000256" key="13">
    <source>
        <dbReference type="RuleBase" id="RU003357"/>
    </source>
</evidence>
<dbReference type="GO" id="GO:0009279">
    <property type="term" value="C:cell outer membrane"/>
    <property type="evidence" value="ECO:0007669"/>
    <property type="project" value="UniProtKB-SubCell"/>
</dbReference>
<dbReference type="Gene3D" id="2.170.130.10">
    <property type="entry name" value="TonB-dependent receptor, plug domain"/>
    <property type="match status" value="1"/>
</dbReference>
<evidence type="ECO:0000256" key="8">
    <source>
        <dbReference type="ARBA" id="ARBA00023065"/>
    </source>
</evidence>
<evidence type="ECO:0000256" key="10">
    <source>
        <dbReference type="ARBA" id="ARBA00023136"/>
    </source>
</evidence>
<dbReference type="InterPro" id="IPR036942">
    <property type="entry name" value="Beta-barrel_TonB_sf"/>
</dbReference>
<feature type="chain" id="PRO_5026933396" evidence="14">
    <location>
        <begin position="31"/>
        <end position="777"/>
    </location>
</feature>
<organism evidence="17 18">
    <name type="scientific">Lichenicola cladoniae</name>
    <dbReference type="NCBI Taxonomy" id="1484109"/>
    <lineage>
        <taxon>Bacteria</taxon>
        <taxon>Pseudomonadati</taxon>
        <taxon>Pseudomonadota</taxon>
        <taxon>Alphaproteobacteria</taxon>
        <taxon>Acetobacterales</taxon>
        <taxon>Acetobacteraceae</taxon>
        <taxon>Lichenicola</taxon>
    </lineage>
</organism>
<feature type="domain" description="TonB-dependent receptor-like beta-barrel" evidence="15">
    <location>
        <begin position="280"/>
        <end position="738"/>
    </location>
</feature>
<feature type="domain" description="TonB-dependent receptor plug" evidence="16">
    <location>
        <begin position="64"/>
        <end position="174"/>
    </location>
</feature>
<comment type="subcellular location">
    <subcellularLocation>
        <location evidence="1 12">Cell outer membrane</location>
        <topology evidence="1 12">Multi-pass membrane protein</topology>
    </subcellularLocation>
</comment>
<keyword evidence="11 12" id="KW-0998">Cell outer membrane</keyword>
<feature type="signal peptide" evidence="14">
    <location>
        <begin position="1"/>
        <end position="30"/>
    </location>
</feature>
<keyword evidence="18" id="KW-1185">Reference proteome</keyword>
<dbReference type="InterPro" id="IPR037066">
    <property type="entry name" value="Plug_dom_sf"/>
</dbReference>
<keyword evidence="8" id="KW-0406">Ion transport</keyword>
<evidence type="ECO:0000256" key="5">
    <source>
        <dbReference type="ARBA" id="ARBA00022692"/>
    </source>
</evidence>
<dbReference type="Proteomes" id="UP000500767">
    <property type="component" value="Chromosome"/>
</dbReference>
<keyword evidence="17" id="KW-0675">Receptor</keyword>
<accession>A0A6M8HU09</accession>
<evidence type="ECO:0000256" key="7">
    <source>
        <dbReference type="ARBA" id="ARBA00023004"/>
    </source>
</evidence>
<dbReference type="PANTHER" id="PTHR32552">
    <property type="entry name" value="FERRICHROME IRON RECEPTOR-RELATED"/>
    <property type="match status" value="1"/>
</dbReference>
<dbReference type="InterPro" id="IPR039426">
    <property type="entry name" value="TonB-dep_rcpt-like"/>
</dbReference>
<dbReference type="GO" id="GO:0015344">
    <property type="term" value="F:siderophore uptake transmembrane transporter activity"/>
    <property type="evidence" value="ECO:0007669"/>
    <property type="project" value="TreeGrafter"/>
</dbReference>
<evidence type="ECO:0000313" key="17">
    <source>
        <dbReference type="EMBL" id="QKE91993.1"/>
    </source>
</evidence>
<dbReference type="Pfam" id="PF07715">
    <property type="entry name" value="Plug"/>
    <property type="match status" value="1"/>
</dbReference>